<dbReference type="Pfam" id="PF00892">
    <property type="entry name" value="EamA"/>
    <property type="match status" value="2"/>
</dbReference>
<dbReference type="InterPro" id="IPR000620">
    <property type="entry name" value="EamA_dom"/>
</dbReference>
<dbReference type="RefSeq" id="WP_085850234.1">
    <property type="nucleotide sequence ID" value="NZ_FNZV01000012.1"/>
</dbReference>
<evidence type="ECO:0000256" key="6">
    <source>
        <dbReference type="SAM" id="Phobius"/>
    </source>
</evidence>
<keyword evidence="3 6" id="KW-0812">Transmembrane</keyword>
<feature type="transmembrane region" description="Helical" evidence="6">
    <location>
        <begin position="67"/>
        <end position="86"/>
    </location>
</feature>
<organism evidence="8 9">
    <name type="scientific">Pacificibacter marinus</name>
    <dbReference type="NCBI Taxonomy" id="658057"/>
    <lineage>
        <taxon>Bacteria</taxon>
        <taxon>Pseudomonadati</taxon>
        <taxon>Pseudomonadota</taxon>
        <taxon>Alphaproteobacteria</taxon>
        <taxon>Rhodobacterales</taxon>
        <taxon>Roseobacteraceae</taxon>
        <taxon>Pacificibacter</taxon>
    </lineage>
</organism>
<dbReference type="AlphaFoldDB" id="A0A1Y5TI79"/>
<dbReference type="InterPro" id="IPR037185">
    <property type="entry name" value="EmrE-like"/>
</dbReference>
<sequence>MDFKALLMGLAFVLMWSSAFTSARIIVADAPALASLALRFLMSGIAGVLLARALGQNWHFTRKQWRAIIIFGVCQNAAYLGLYFLAMRSVEASLASVLASSMPLVVALISTLFLHERPRPVAALGLGIGFLGVLLIMGTRLSAGSDMVGILMCVVGTIALAVATLSLRSVGAGPNVLMVVGLQSLIGSVVLAFLSPLVDVYHVTMSTSLVVAMLYTTFVPGLFATWLWFKLVERIGTVKGAAFHFLNPFFGVAIAAVLLGERVNVWDIVGVVTIMIGILAVQLSKA</sequence>
<feature type="transmembrane region" description="Helical" evidence="6">
    <location>
        <begin position="176"/>
        <end position="197"/>
    </location>
</feature>
<dbReference type="PANTHER" id="PTHR32322:SF2">
    <property type="entry name" value="EAMA DOMAIN-CONTAINING PROTEIN"/>
    <property type="match status" value="1"/>
</dbReference>
<evidence type="ECO:0000256" key="2">
    <source>
        <dbReference type="ARBA" id="ARBA00007362"/>
    </source>
</evidence>
<keyword evidence="9" id="KW-1185">Reference proteome</keyword>
<feature type="domain" description="EamA" evidence="7">
    <location>
        <begin position="148"/>
        <end position="281"/>
    </location>
</feature>
<gene>
    <name evidence="8" type="ORF">PAM7971_03136</name>
</gene>
<comment type="similarity">
    <text evidence="2">Belongs to the EamA transporter family.</text>
</comment>
<feature type="transmembrane region" description="Helical" evidence="6">
    <location>
        <begin position="121"/>
        <end position="141"/>
    </location>
</feature>
<proteinExistence type="inferred from homology"/>
<evidence type="ECO:0000256" key="1">
    <source>
        <dbReference type="ARBA" id="ARBA00004141"/>
    </source>
</evidence>
<feature type="transmembrane region" description="Helical" evidence="6">
    <location>
        <begin position="92"/>
        <end position="114"/>
    </location>
</feature>
<evidence type="ECO:0000256" key="4">
    <source>
        <dbReference type="ARBA" id="ARBA00022989"/>
    </source>
</evidence>
<reference evidence="8 9" key="1">
    <citation type="submission" date="2017-03" db="EMBL/GenBank/DDBJ databases">
        <authorList>
            <person name="Afonso C.L."/>
            <person name="Miller P.J."/>
            <person name="Scott M.A."/>
            <person name="Spackman E."/>
            <person name="Goraichik I."/>
            <person name="Dimitrov K.M."/>
            <person name="Suarez D.L."/>
            <person name="Swayne D.E."/>
        </authorList>
    </citation>
    <scope>NUCLEOTIDE SEQUENCE [LARGE SCALE GENOMIC DNA]</scope>
    <source>
        <strain evidence="8 9">CECT 7971</strain>
    </source>
</reference>
<keyword evidence="4 6" id="KW-1133">Transmembrane helix</keyword>
<feature type="transmembrane region" description="Helical" evidence="6">
    <location>
        <begin position="209"/>
        <end position="229"/>
    </location>
</feature>
<dbReference type="Gene3D" id="1.10.3730.20">
    <property type="match status" value="1"/>
</dbReference>
<comment type="subcellular location">
    <subcellularLocation>
        <location evidence="1">Membrane</location>
        <topology evidence="1">Multi-pass membrane protein</topology>
    </subcellularLocation>
</comment>
<accession>A0A1Y5TI79</accession>
<name>A0A1Y5TI79_9RHOB</name>
<feature type="domain" description="EamA" evidence="7">
    <location>
        <begin position="4"/>
        <end position="137"/>
    </location>
</feature>
<dbReference type="Proteomes" id="UP000193307">
    <property type="component" value="Unassembled WGS sequence"/>
</dbReference>
<keyword evidence="5 6" id="KW-0472">Membrane</keyword>
<evidence type="ECO:0000313" key="9">
    <source>
        <dbReference type="Proteomes" id="UP000193307"/>
    </source>
</evidence>
<protein>
    <submittedName>
        <fullName evidence="8">Putative DMT superfamily transporter inner membrane protein</fullName>
    </submittedName>
</protein>
<evidence type="ECO:0000256" key="3">
    <source>
        <dbReference type="ARBA" id="ARBA00022692"/>
    </source>
</evidence>
<evidence type="ECO:0000259" key="7">
    <source>
        <dbReference type="Pfam" id="PF00892"/>
    </source>
</evidence>
<feature type="transmembrane region" description="Helical" evidence="6">
    <location>
        <begin position="33"/>
        <end position="55"/>
    </location>
</feature>
<dbReference type="OrthoDB" id="7274881at2"/>
<feature type="transmembrane region" description="Helical" evidence="6">
    <location>
        <begin position="147"/>
        <end position="167"/>
    </location>
</feature>
<dbReference type="GO" id="GO:0016020">
    <property type="term" value="C:membrane"/>
    <property type="evidence" value="ECO:0007669"/>
    <property type="project" value="UniProtKB-SubCell"/>
</dbReference>
<feature type="transmembrane region" description="Helical" evidence="6">
    <location>
        <begin position="265"/>
        <end position="283"/>
    </location>
</feature>
<dbReference type="PANTHER" id="PTHR32322">
    <property type="entry name" value="INNER MEMBRANE TRANSPORTER"/>
    <property type="match status" value="1"/>
</dbReference>
<feature type="transmembrane region" description="Helical" evidence="6">
    <location>
        <begin position="241"/>
        <end position="259"/>
    </location>
</feature>
<dbReference type="InterPro" id="IPR050638">
    <property type="entry name" value="AA-Vitamin_Transporters"/>
</dbReference>
<dbReference type="SUPFAM" id="SSF103481">
    <property type="entry name" value="Multidrug resistance efflux transporter EmrE"/>
    <property type="match status" value="2"/>
</dbReference>
<dbReference type="STRING" id="658057.SAMN04488032_11244"/>
<evidence type="ECO:0000256" key="5">
    <source>
        <dbReference type="ARBA" id="ARBA00023136"/>
    </source>
</evidence>
<dbReference type="EMBL" id="FWFW01000012">
    <property type="protein sequence ID" value="SLN60921.1"/>
    <property type="molecule type" value="Genomic_DNA"/>
</dbReference>
<evidence type="ECO:0000313" key="8">
    <source>
        <dbReference type="EMBL" id="SLN60921.1"/>
    </source>
</evidence>